<comment type="caution">
    <text evidence="1">The sequence shown here is derived from an EMBL/GenBank/DDBJ whole genome shotgun (WGS) entry which is preliminary data.</text>
</comment>
<reference evidence="1" key="1">
    <citation type="submission" date="2023-03" db="EMBL/GenBank/DDBJ databases">
        <title>Massive genome expansion in bonnet fungi (Mycena s.s.) driven by repeated elements and novel gene families across ecological guilds.</title>
        <authorList>
            <consortium name="Lawrence Berkeley National Laboratory"/>
            <person name="Harder C.B."/>
            <person name="Miyauchi S."/>
            <person name="Viragh M."/>
            <person name="Kuo A."/>
            <person name="Thoen E."/>
            <person name="Andreopoulos B."/>
            <person name="Lu D."/>
            <person name="Skrede I."/>
            <person name="Drula E."/>
            <person name="Henrissat B."/>
            <person name="Morin E."/>
            <person name="Kohler A."/>
            <person name="Barry K."/>
            <person name="LaButti K."/>
            <person name="Morin E."/>
            <person name="Salamov A."/>
            <person name="Lipzen A."/>
            <person name="Mereny Z."/>
            <person name="Hegedus B."/>
            <person name="Baldrian P."/>
            <person name="Stursova M."/>
            <person name="Weitz H."/>
            <person name="Taylor A."/>
            <person name="Grigoriev I.V."/>
            <person name="Nagy L.G."/>
            <person name="Martin F."/>
            <person name="Kauserud H."/>
        </authorList>
    </citation>
    <scope>NUCLEOTIDE SEQUENCE</scope>
    <source>
        <strain evidence="1">CBHHK182m</strain>
    </source>
</reference>
<sequence length="278" mass="31608">MPRYNCPLFDYWGYCYLKKKKKTKKKKYSECLPFFYLLVLVLLAHFATVQACPIFSNALDVMSLDTALLPARRKTGLLTVHDFDGNMVSTDVKPFLKWLGLWRGALLRWAVFSADLGHESADYLAKHCFVVHMEKTLPIANMSSAERDQSVYSLYTHSLQPIKGCMMPDSEILDTISKITDNDCRKQLYLDFIINPPQFDSIRILVLAGVCYNTSSGKLSKVLPKYTVKVLTNVKDPRSRSLSTLLKLAYMDKFILSVAQGNVNECRCILSQANEDMS</sequence>
<evidence type="ECO:0000313" key="2">
    <source>
        <dbReference type="Proteomes" id="UP001215598"/>
    </source>
</evidence>
<protein>
    <submittedName>
        <fullName evidence="1">Uncharacterized protein</fullName>
    </submittedName>
</protein>
<keyword evidence="2" id="KW-1185">Reference proteome</keyword>
<dbReference type="EMBL" id="JARKIB010000131">
    <property type="protein sequence ID" value="KAJ7734613.1"/>
    <property type="molecule type" value="Genomic_DNA"/>
</dbReference>
<name>A0AAD7I3Y5_9AGAR</name>
<proteinExistence type="predicted"/>
<evidence type="ECO:0000313" key="1">
    <source>
        <dbReference type="EMBL" id="KAJ7734613.1"/>
    </source>
</evidence>
<organism evidence="1 2">
    <name type="scientific">Mycena metata</name>
    <dbReference type="NCBI Taxonomy" id="1033252"/>
    <lineage>
        <taxon>Eukaryota</taxon>
        <taxon>Fungi</taxon>
        <taxon>Dikarya</taxon>
        <taxon>Basidiomycota</taxon>
        <taxon>Agaricomycotina</taxon>
        <taxon>Agaricomycetes</taxon>
        <taxon>Agaricomycetidae</taxon>
        <taxon>Agaricales</taxon>
        <taxon>Marasmiineae</taxon>
        <taxon>Mycenaceae</taxon>
        <taxon>Mycena</taxon>
    </lineage>
</organism>
<dbReference type="Proteomes" id="UP001215598">
    <property type="component" value="Unassembled WGS sequence"/>
</dbReference>
<gene>
    <name evidence="1" type="ORF">B0H16DRAFT_1467465</name>
</gene>
<accession>A0AAD7I3Y5</accession>
<dbReference type="AlphaFoldDB" id="A0AAD7I3Y5"/>